<keyword evidence="4" id="KW-0732">Signal</keyword>
<dbReference type="SUPFAM" id="SSF50939">
    <property type="entry name" value="Sialidases"/>
    <property type="match status" value="1"/>
</dbReference>
<feature type="signal peptide" evidence="4">
    <location>
        <begin position="1"/>
        <end position="22"/>
    </location>
</feature>
<dbReference type="GO" id="GO:0009313">
    <property type="term" value="P:oligosaccharide catabolic process"/>
    <property type="evidence" value="ECO:0007669"/>
    <property type="project" value="TreeGrafter"/>
</dbReference>
<dbReference type="InterPro" id="IPR036278">
    <property type="entry name" value="Sialidase_sf"/>
</dbReference>
<dbReference type="PROSITE" id="PS51257">
    <property type="entry name" value="PROKAR_LIPOPROTEIN"/>
    <property type="match status" value="1"/>
</dbReference>
<name>A0A1H7VWZ9_9BACT</name>
<dbReference type="CDD" id="cd15482">
    <property type="entry name" value="Sialidase_non-viral"/>
    <property type="match status" value="1"/>
</dbReference>
<dbReference type="OrthoDB" id="7294637at2"/>
<dbReference type="Gene3D" id="2.120.10.10">
    <property type="match status" value="1"/>
</dbReference>
<dbReference type="Pfam" id="PF13088">
    <property type="entry name" value="BNR_2"/>
    <property type="match status" value="1"/>
</dbReference>
<dbReference type="PANTHER" id="PTHR10628">
    <property type="entry name" value="SIALIDASE"/>
    <property type="match status" value="1"/>
</dbReference>
<dbReference type="GO" id="GO:0006689">
    <property type="term" value="P:ganglioside catabolic process"/>
    <property type="evidence" value="ECO:0007669"/>
    <property type="project" value="TreeGrafter"/>
</dbReference>
<evidence type="ECO:0000313" key="6">
    <source>
        <dbReference type="EMBL" id="SEM13325.1"/>
    </source>
</evidence>
<accession>A0A1H7VWZ9</accession>
<reference evidence="6 7" key="1">
    <citation type="submission" date="2016-10" db="EMBL/GenBank/DDBJ databases">
        <authorList>
            <person name="de Groot N.N."/>
        </authorList>
    </citation>
    <scope>NUCLEOTIDE SEQUENCE [LARGE SCALE GENOMIC DNA]</scope>
    <source>
        <strain evidence="6 7">DSM 21039</strain>
    </source>
</reference>
<protein>
    <recommendedName>
        <fullName evidence="3">exo-alpha-sialidase</fullName>
        <ecNumber evidence="3">3.2.1.18</ecNumber>
    </recommendedName>
</protein>
<evidence type="ECO:0000313" key="7">
    <source>
        <dbReference type="Proteomes" id="UP000198984"/>
    </source>
</evidence>
<dbReference type="Proteomes" id="UP000198984">
    <property type="component" value="Unassembled WGS sequence"/>
</dbReference>
<comment type="catalytic activity">
    <reaction evidence="1">
        <text>Hydrolysis of alpha-(2-&gt;3)-, alpha-(2-&gt;6)-, alpha-(2-&gt;8)- glycosidic linkages of terminal sialic acid residues in oligosaccharides, glycoproteins, glycolipids, colominic acid and synthetic substrates.</text>
        <dbReference type="EC" id="3.2.1.18"/>
    </reaction>
</comment>
<evidence type="ECO:0000256" key="1">
    <source>
        <dbReference type="ARBA" id="ARBA00000427"/>
    </source>
</evidence>
<dbReference type="InterPro" id="IPR011040">
    <property type="entry name" value="Sialidase"/>
</dbReference>
<dbReference type="EMBL" id="FOBB01000003">
    <property type="protein sequence ID" value="SEM13325.1"/>
    <property type="molecule type" value="Genomic_DNA"/>
</dbReference>
<evidence type="ECO:0000256" key="3">
    <source>
        <dbReference type="ARBA" id="ARBA00012733"/>
    </source>
</evidence>
<evidence type="ECO:0000259" key="5">
    <source>
        <dbReference type="Pfam" id="PF13088"/>
    </source>
</evidence>
<evidence type="ECO:0000256" key="4">
    <source>
        <dbReference type="SAM" id="SignalP"/>
    </source>
</evidence>
<comment type="similarity">
    <text evidence="2">Belongs to the glycosyl hydrolase 33 family.</text>
</comment>
<sequence length="412" mass="45458">MKSTIPLLGGCTLIAAACLFIAACKKSNTEQRLQPVPETGKEAVMAATAAAQSHSYLTLFDGGPSGQHSFRIPSIVKTRNGTLVAICECRRWNNTDWGDINVVYKRSFDNGATWTAMGEIAASGDDTWGNPTSVYDPAYGTNGRIWVFMSWNDGALTSISQIDTWGERKVYSSYSDDQGATWSTPADRTAALLPPGYTWDAMGPGIGIVTQFNHPGRLIIPAKGRNIYSDDHGATWSYSPTPEGSDEGTIVERMDGTLLRNDRPVTSQWELSKRRRVSVGTIESGFPAFTSDNTLLDPKCEASILRYNTDAPNRIVFLNSASTVTRGKMRVRISYDNGQTWPISRRIYDWLTEDEAQQQGKGGYTSMIKTADYHVAALIETNEDTNNNSTSHRSIEFHKFNLPWILNGNPEP</sequence>
<feature type="chain" id="PRO_5011457311" description="exo-alpha-sialidase" evidence="4">
    <location>
        <begin position="23"/>
        <end position="412"/>
    </location>
</feature>
<dbReference type="GO" id="GO:0004308">
    <property type="term" value="F:exo-alpha-sialidase activity"/>
    <property type="evidence" value="ECO:0007669"/>
    <property type="project" value="UniProtKB-EC"/>
</dbReference>
<gene>
    <name evidence="6" type="ORF">SAMN04488505_103467</name>
</gene>
<dbReference type="InterPro" id="IPR026856">
    <property type="entry name" value="Sialidase_fam"/>
</dbReference>
<dbReference type="STRING" id="573321.SAMN04488505_103467"/>
<dbReference type="GO" id="GO:0016020">
    <property type="term" value="C:membrane"/>
    <property type="evidence" value="ECO:0007669"/>
    <property type="project" value="TreeGrafter"/>
</dbReference>
<keyword evidence="7" id="KW-1185">Reference proteome</keyword>
<dbReference type="GO" id="GO:0005737">
    <property type="term" value="C:cytoplasm"/>
    <property type="evidence" value="ECO:0007669"/>
    <property type="project" value="TreeGrafter"/>
</dbReference>
<proteinExistence type="inferred from homology"/>
<dbReference type="PANTHER" id="PTHR10628:SF30">
    <property type="entry name" value="EXO-ALPHA-SIALIDASE"/>
    <property type="match status" value="1"/>
</dbReference>
<organism evidence="6 7">
    <name type="scientific">Chitinophaga rupis</name>
    <dbReference type="NCBI Taxonomy" id="573321"/>
    <lineage>
        <taxon>Bacteria</taxon>
        <taxon>Pseudomonadati</taxon>
        <taxon>Bacteroidota</taxon>
        <taxon>Chitinophagia</taxon>
        <taxon>Chitinophagales</taxon>
        <taxon>Chitinophagaceae</taxon>
        <taxon>Chitinophaga</taxon>
    </lineage>
</organism>
<dbReference type="EC" id="3.2.1.18" evidence="3"/>
<dbReference type="RefSeq" id="WP_089913298.1">
    <property type="nucleotide sequence ID" value="NZ_FOBB01000003.1"/>
</dbReference>
<dbReference type="AlphaFoldDB" id="A0A1H7VWZ9"/>
<evidence type="ECO:0000256" key="2">
    <source>
        <dbReference type="ARBA" id="ARBA00009348"/>
    </source>
</evidence>
<feature type="domain" description="Sialidase" evidence="5">
    <location>
        <begin position="124"/>
        <end position="370"/>
    </location>
</feature>